<gene>
    <name evidence="3" type="ORF">SAMN05216463_10512</name>
</gene>
<evidence type="ECO:0000313" key="4">
    <source>
        <dbReference type="Proteomes" id="UP000184130"/>
    </source>
</evidence>
<dbReference type="GO" id="GO:0004622">
    <property type="term" value="F:phosphatidylcholine lysophospholipase activity"/>
    <property type="evidence" value="ECO:0007669"/>
    <property type="project" value="TreeGrafter"/>
</dbReference>
<dbReference type="InterPro" id="IPR036514">
    <property type="entry name" value="SGNH_hydro_sf"/>
</dbReference>
<accession>A0A1M6T537</accession>
<evidence type="ECO:0000313" key="3">
    <source>
        <dbReference type="EMBL" id="SHK52071.1"/>
    </source>
</evidence>
<name>A0A1M6T537_XYLRU</name>
<dbReference type="PANTHER" id="PTHR30383:SF5">
    <property type="entry name" value="SGNH HYDROLASE-TYPE ESTERASE DOMAIN-CONTAINING PROTEIN"/>
    <property type="match status" value="1"/>
</dbReference>
<dbReference type="SUPFAM" id="SSF52266">
    <property type="entry name" value="SGNH hydrolase"/>
    <property type="match status" value="1"/>
</dbReference>
<feature type="chain" id="PRO_5011980039" evidence="1">
    <location>
        <begin position="21"/>
        <end position="271"/>
    </location>
</feature>
<organism evidence="3 4">
    <name type="scientific">Xylanibacter ruminicola</name>
    <name type="common">Prevotella ruminicola</name>
    <dbReference type="NCBI Taxonomy" id="839"/>
    <lineage>
        <taxon>Bacteria</taxon>
        <taxon>Pseudomonadati</taxon>
        <taxon>Bacteroidota</taxon>
        <taxon>Bacteroidia</taxon>
        <taxon>Bacteroidales</taxon>
        <taxon>Prevotellaceae</taxon>
        <taxon>Xylanibacter</taxon>
    </lineage>
</organism>
<dbReference type="InterPro" id="IPR051532">
    <property type="entry name" value="Ester_Hydrolysis_Enzymes"/>
</dbReference>
<dbReference type="Pfam" id="PF13472">
    <property type="entry name" value="Lipase_GDSL_2"/>
    <property type="match status" value="1"/>
</dbReference>
<dbReference type="Proteomes" id="UP000184130">
    <property type="component" value="Unassembled WGS sequence"/>
</dbReference>
<dbReference type="AlphaFoldDB" id="A0A1M6T537"/>
<dbReference type="Gene3D" id="3.40.50.1110">
    <property type="entry name" value="SGNH hydrolase"/>
    <property type="match status" value="1"/>
</dbReference>
<dbReference type="CDD" id="cd00229">
    <property type="entry name" value="SGNH_hydrolase"/>
    <property type="match status" value="1"/>
</dbReference>
<evidence type="ECO:0000259" key="2">
    <source>
        <dbReference type="Pfam" id="PF13472"/>
    </source>
</evidence>
<evidence type="ECO:0000256" key="1">
    <source>
        <dbReference type="SAM" id="SignalP"/>
    </source>
</evidence>
<dbReference type="EMBL" id="FRBD01000005">
    <property type="protein sequence ID" value="SHK52071.1"/>
    <property type="molecule type" value="Genomic_DNA"/>
</dbReference>
<protein>
    <submittedName>
        <fullName evidence="3">GDSL-like Lipase/Acylhydrolase family protein</fullName>
    </submittedName>
</protein>
<dbReference type="OrthoDB" id="9777593at2"/>
<dbReference type="PANTHER" id="PTHR30383">
    <property type="entry name" value="THIOESTERASE 1/PROTEASE 1/LYSOPHOSPHOLIPASE L1"/>
    <property type="match status" value="1"/>
</dbReference>
<sequence length="271" mass="30920">MKKIYFAALCLLMMASSMKAQPAMSDTHPWRGARVAYFGDSVTDPRNSGSKVKYWHLLQQWLGIEPYVYAISGRQWNDIPNQTDKCLQQHGDSIDAILIFIGTNDYNHHVPIGRWFDEVETTVDFAEGQPRATYERRMRKPVMDSNTYRGRINIALSKLKEVYPTKQIVLLTPIHRAYFYSSEKNIQPNEAYQNGCGEYIDAYVEAVKEAGNLWAVPVIDLNALSGLYPLAAAHAQYFKSAQTDLLHPNDAGHRRIALTLLYQLQSLPCRF</sequence>
<proteinExistence type="predicted"/>
<dbReference type="InterPro" id="IPR013830">
    <property type="entry name" value="SGNH_hydro"/>
</dbReference>
<feature type="domain" description="SGNH hydrolase-type esterase" evidence="2">
    <location>
        <begin position="38"/>
        <end position="255"/>
    </location>
</feature>
<reference evidence="3 4" key="1">
    <citation type="submission" date="2016-11" db="EMBL/GenBank/DDBJ databases">
        <authorList>
            <person name="Jaros S."/>
            <person name="Januszkiewicz K."/>
            <person name="Wedrychowicz H."/>
        </authorList>
    </citation>
    <scope>NUCLEOTIDE SEQUENCE [LARGE SCALE GENOMIC DNA]</scope>
    <source>
        <strain evidence="3 4">KHT3</strain>
    </source>
</reference>
<keyword evidence="1" id="KW-0732">Signal</keyword>
<feature type="signal peptide" evidence="1">
    <location>
        <begin position="1"/>
        <end position="20"/>
    </location>
</feature>
<keyword evidence="3" id="KW-0378">Hydrolase</keyword>